<protein>
    <submittedName>
        <fullName evidence="1">Uncharacterized protein</fullName>
    </submittedName>
</protein>
<sequence length="63" mass="6551">MTASVPYVSRKGVSPVGVLAVVLYAHKIFGSSSGHSPFAPSSRVLIILSKDRFVTSTCPLACG</sequence>
<evidence type="ECO:0000313" key="1">
    <source>
        <dbReference type="EMBL" id="SPD11661.1"/>
    </source>
</evidence>
<reference evidence="1" key="1">
    <citation type="submission" date="2018-02" db="EMBL/GenBank/DDBJ databases">
        <authorList>
            <person name="Cohen D.B."/>
            <person name="Kent A.D."/>
        </authorList>
    </citation>
    <scope>NUCLEOTIDE SEQUENCE</scope>
</reference>
<dbReference type="EMBL" id="OIVN01003496">
    <property type="protein sequence ID" value="SPD11661.1"/>
    <property type="molecule type" value="Genomic_DNA"/>
</dbReference>
<gene>
    <name evidence="1" type="ORF">FSB_LOCUS39543</name>
</gene>
<accession>A0A2N9HIZ9</accession>
<proteinExistence type="predicted"/>
<name>A0A2N9HIZ9_FAGSY</name>
<dbReference type="AlphaFoldDB" id="A0A2N9HIZ9"/>
<organism evidence="1">
    <name type="scientific">Fagus sylvatica</name>
    <name type="common">Beechnut</name>
    <dbReference type="NCBI Taxonomy" id="28930"/>
    <lineage>
        <taxon>Eukaryota</taxon>
        <taxon>Viridiplantae</taxon>
        <taxon>Streptophyta</taxon>
        <taxon>Embryophyta</taxon>
        <taxon>Tracheophyta</taxon>
        <taxon>Spermatophyta</taxon>
        <taxon>Magnoliopsida</taxon>
        <taxon>eudicotyledons</taxon>
        <taxon>Gunneridae</taxon>
        <taxon>Pentapetalae</taxon>
        <taxon>rosids</taxon>
        <taxon>fabids</taxon>
        <taxon>Fagales</taxon>
        <taxon>Fagaceae</taxon>
        <taxon>Fagus</taxon>
    </lineage>
</organism>